<dbReference type="SUPFAM" id="SSF48403">
    <property type="entry name" value="Ankyrin repeat"/>
    <property type="match status" value="1"/>
</dbReference>
<dbReference type="PANTHER" id="PTHR24198">
    <property type="entry name" value="ANKYRIN REPEAT AND PROTEIN KINASE DOMAIN-CONTAINING PROTEIN"/>
    <property type="match status" value="1"/>
</dbReference>
<dbReference type="EMBL" id="JBJJXI010000019">
    <property type="protein sequence ID" value="KAL3406013.1"/>
    <property type="molecule type" value="Genomic_DNA"/>
</dbReference>
<evidence type="ECO:0000256" key="3">
    <source>
        <dbReference type="PROSITE-ProRule" id="PRU00023"/>
    </source>
</evidence>
<feature type="repeat" description="ANK" evidence="3">
    <location>
        <begin position="174"/>
        <end position="206"/>
    </location>
</feature>
<dbReference type="InterPro" id="IPR002110">
    <property type="entry name" value="Ankyrin_rpt"/>
</dbReference>
<dbReference type="PANTHER" id="PTHR24198:SF165">
    <property type="entry name" value="ANKYRIN REPEAT-CONTAINING PROTEIN-RELATED"/>
    <property type="match status" value="1"/>
</dbReference>
<name>A0ABD2XKR6_9HYME</name>
<evidence type="ECO:0000256" key="2">
    <source>
        <dbReference type="ARBA" id="ARBA00023043"/>
    </source>
</evidence>
<keyword evidence="5" id="KW-1185">Reference proteome</keyword>
<protein>
    <submittedName>
        <fullName evidence="4">Uncharacterized protein</fullName>
    </submittedName>
</protein>
<evidence type="ECO:0000313" key="5">
    <source>
        <dbReference type="Proteomes" id="UP001627154"/>
    </source>
</evidence>
<comment type="caution">
    <text evidence="4">The sequence shown here is derived from an EMBL/GenBank/DDBJ whole genome shotgun (WGS) entry which is preliminary data.</text>
</comment>
<reference evidence="4 5" key="1">
    <citation type="journal article" date="2024" name="bioRxiv">
        <title>A reference genome for Trichogramma kaykai: A tiny desert-dwelling parasitoid wasp with competing sex-ratio distorters.</title>
        <authorList>
            <person name="Culotta J."/>
            <person name="Lindsey A.R."/>
        </authorList>
    </citation>
    <scope>NUCLEOTIDE SEQUENCE [LARGE SCALE GENOMIC DNA]</scope>
    <source>
        <strain evidence="4 5">KSX58</strain>
    </source>
</reference>
<dbReference type="PROSITE" id="PS50088">
    <property type="entry name" value="ANK_REPEAT"/>
    <property type="match status" value="2"/>
</dbReference>
<dbReference type="SMART" id="SM00248">
    <property type="entry name" value="ANK"/>
    <property type="match status" value="5"/>
</dbReference>
<dbReference type="InterPro" id="IPR036770">
    <property type="entry name" value="Ankyrin_rpt-contain_sf"/>
</dbReference>
<dbReference type="PROSITE" id="PS50297">
    <property type="entry name" value="ANK_REP_REGION"/>
    <property type="match status" value="2"/>
</dbReference>
<dbReference type="Pfam" id="PF00023">
    <property type="entry name" value="Ank"/>
    <property type="match status" value="1"/>
</dbReference>
<dbReference type="Proteomes" id="UP001627154">
    <property type="component" value="Unassembled WGS sequence"/>
</dbReference>
<feature type="repeat" description="ANK" evidence="3">
    <location>
        <begin position="243"/>
        <end position="275"/>
    </location>
</feature>
<accession>A0ABD2XKR6</accession>
<organism evidence="4 5">
    <name type="scientific">Trichogramma kaykai</name>
    <dbReference type="NCBI Taxonomy" id="54128"/>
    <lineage>
        <taxon>Eukaryota</taxon>
        <taxon>Metazoa</taxon>
        <taxon>Ecdysozoa</taxon>
        <taxon>Arthropoda</taxon>
        <taxon>Hexapoda</taxon>
        <taxon>Insecta</taxon>
        <taxon>Pterygota</taxon>
        <taxon>Neoptera</taxon>
        <taxon>Endopterygota</taxon>
        <taxon>Hymenoptera</taxon>
        <taxon>Apocrita</taxon>
        <taxon>Proctotrupomorpha</taxon>
        <taxon>Chalcidoidea</taxon>
        <taxon>Trichogrammatidae</taxon>
        <taxon>Trichogramma</taxon>
    </lineage>
</organism>
<sequence>MSSSESANNLTKDSNLEQLKCSRENVNWEIKEDRLEFLRQLYPLIFDWQGQLPNLRDIFRREEIDLLIIDYVTNDDSIDNSFVDFVLATGYEDEPDVDENGKPLLLRTTAVHHGYRLDVDEIDYLFEIYNRFDVNYTDEDGLTHFHVACFFGCDDVVKNFLELGQDPNILLLETGDSPLHLTHRCGSDDVTELLLRYGADPNWTNKKGMTPLHLIDEYAVTKVFFRINDERCQVLQIDARDEDGDTPLHVAASRGDKQMATILLKKGANPNSVNAKGFTPLHLICQRLWSDGMVELFFKMNDELNQLVKIDARDKLGRTPFQWAVANFSPSCIDVLFDHDADLSSFVFPSASDFDGFFEENCDEGERDL</sequence>
<gene>
    <name evidence="4" type="ORF">TKK_001417</name>
</gene>
<dbReference type="AlphaFoldDB" id="A0ABD2XKR6"/>
<dbReference type="Pfam" id="PF12796">
    <property type="entry name" value="Ank_2"/>
    <property type="match status" value="1"/>
</dbReference>
<evidence type="ECO:0000313" key="4">
    <source>
        <dbReference type="EMBL" id="KAL3406013.1"/>
    </source>
</evidence>
<proteinExistence type="predicted"/>
<keyword evidence="1" id="KW-0677">Repeat</keyword>
<dbReference type="Gene3D" id="1.25.40.20">
    <property type="entry name" value="Ankyrin repeat-containing domain"/>
    <property type="match status" value="2"/>
</dbReference>
<keyword evidence="2 3" id="KW-0040">ANK repeat</keyword>
<evidence type="ECO:0000256" key="1">
    <source>
        <dbReference type="ARBA" id="ARBA00022737"/>
    </source>
</evidence>